<evidence type="ECO:0000256" key="2">
    <source>
        <dbReference type="ARBA" id="ARBA00004514"/>
    </source>
</evidence>
<gene>
    <name evidence="15" type="ORF">GSTENG00001249001</name>
</gene>
<dbReference type="InterPro" id="IPR022676">
    <property type="entry name" value="NMT_N"/>
</dbReference>
<reference evidence="15" key="1">
    <citation type="journal article" date="2004" name="Nature">
        <title>Genome duplication in the teleost fish Tetraodon nigroviridis reveals the early vertebrate proto-karyotype.</title>
        <authorList>
            <person name="Jaillon O."/>
            <person name="Aury J.-M."/>
            <person name="Brunet F."/>
            <person name="Petit J.-L."/>
            <person name="Stange-Thomann N."/>
            <person name="Mauceli E."/>
            <person name="Bouneau L."/>
            <person name="Fischer C."/>
            <person name="Ozouf-Costaz C."/>
            <person name="Bernot A."/>
            <person name="Nicaud S."/>
            <person name="Jaffe D."/>
            <person name="Fisher S."/>
            <person name="Lutfalla G."/>
            <person name="Dossat C."/>
            <person name="Segurens B."/>
            <person name="Dasilva C."/>
            <person name="Salanoubat M."/>
            <person name="Levy M."/>
            <person name="Boudet N."/>
            <person name="Castellano S."/>
            <person name="Anthouard V."/>
            <person name="Jubin C."/>
            <person name="Castelli V."/>
            <person name="Katinka M."/>
            <person name="Vacherie B."/>
            <person name="Biemont C."/>
            <person name="Skalli Z."/>
            <person name="Cattolico L."/>
            <person name="Poulain J."/>
            <person name="De Berardinis V."/>
            <person name="Cruaud C."/>
            <person name="Duprat S."/>
            <person name="Brottier P."/>
            <person name="Coutanceau J.-P."/>
            <person name="Gouzy J."/>
            <person name="Parra G."/>
            <person name="Lardier G."/>
            <person name="Chapple C."/>
            <person name="McKernan K.J."/>
            <person name="McEwan P."/>
            <person name="Bosak S."/>
            <person name="Kellis M."/>
            <person name="Volff J.-N."/>
            <person name="Guigo R."/>
            <person name="Zody M.C."/>
            <person name="Mesirov J."/>
            <person name="Lindblad-Toh K."/>
            <person name="Birren B."/>
            <person name="Nusbaum C."/>
            <person name="Kahn D."/>
            <person name="Robinson-Rechavi M."/>
            <person name="Laudet V."/>
            <person name="Schachter V."/>
            <person name="Quetier F."/>
            <person name="Saurin W."/>
            <person name="Scarpelli C."/>
            <person name="Wincker P."/>
            <person name="Lander E.S."/>
            <person name="Weissenbach J."/>
            <person name="Roest Crollius H."/>
        </authorList>
    </citation>
    <scope>NUCLEOTIDE SEQUENCE [LARGE SCALE GENOMIC DNA]</scope>
</reference>
<dbReference type="Pfam" id="PF01233">
    <property type="entry name" value="NMT"/>
    <property type="match status" value="1"/>
</dbReference>
<evidence type="ECO:0000256" key="8">
    <source>
        <dbReference type="ARBA" id="ARBA00023315"/>
    </source>
</evidence>
<name>Q4TG67_TETNG</name>
<dbReference type="PANTHER" id="PTHR11377:SF7">
    <property type="entry name" value="GLYCYLPEPTIDE N-TETRADECANOYLTRANSFERASE 1"/>
    <property type="match status" value="1"/>
</dbReference>
<feature type="non-terminal residue" evidence="15">
    <location>
        <position position="1"/>
    </location>
</feature>
<protein>
    <recommendedName>
        <fullName evidence="10">Glycylpeptide N-tetradecanoyltransferase</fullName>
        <ecNumber evidence="10">2.3.1.97</ecNumber>
    </recommendedName>
</protein>
<evidence type="ECO:0000256" key="11">
    <source>
        <dbReference type="RuleBase" id="RU004178"/>
    </source>
</evidence>
<dbReference type="KEGG" id="tng:GSTEN00001249G001"/>
<sequence>ETVTSHGCIEPDKDSIREEPYSLPQLQLGHAGPGQPRCGKALRPPGWLPQWHCGVRVNSNQKLVGFISAIPATIRIYDREKRMVEINFLCVHKKLRSKRVAPVLIREITRRVNLQGIFQAVYTAGVVLPKPVGTCRYWHRSLNPRKLIEVKFSHLSRNMTMQRTMKLYRLPEVSERINGERRRRLAQPRAPKTSGLRPMTKKDVPVVHQLLGEYLRQFNLVPAMNQEEVEHWLLPRENIIDTYLVEVNVQKKKTIGGPQIVPLTSRCILVKSVRWRLPERWKGDRFPEFLHSALHHYEPPCAPQPKSSVFLLQRAHGHAAARPDARRAHPGKI</sequence>
<dbReference type="GO" id="GO:0005829">
    <property type="term" value="C:cytosol"/>
    <property type="evidence" value="ECO:0007669"/>
    <property type="project" value="UniProtKB-SubCell"/>
</dbReference>
<evidence type="ECO:0000256" key="5">
    <source>
        <dbReference type="ARBA" id="ARBA00022553"/>
    </source>
</evidence>
<proteinExistence type="inferred from homology"/>
<evidence type="ECO:0000256" key="12">
    <source>
        <dbReference type="SAM" id="MobiDB-lite"/>
    </source>
</evidence>
<evidence type="ECO:0000259" key="14">
    <source>
        <dbReference type="Pfam" id="PF02799"/>
    </source>
</evidence>
<comment type="subcellular location">
    <subcellularLocation>
        <location evidence="2">Cytoplasm</location>
        <location evidence="2">Cytosol</location>
    </subcellularLocation>
    <subcellularLocation>
        <location evidence="1">Membrane</location>
        <topology evidence="1">Peripheral membrane protein</topology>
    </subcellularLocation>
</comment>
<evidence type="ECO:0000256" key="3">
    <source>
        <dbReference type="ARBA" id="ARBA00009469"/>
    </source>
</evidence>
<dbReference type="Gene3D" id="3.40.630.170">
    <property type="match status" value="1"/>
</dbReference>
<organism evidence="15">
    <name type="scientific">Tetraodon nigroviridis</name>
    <name type="common">Spotted green pufferfish</name>
    <name type="synonym">Chelonodon nigroviridis</name>
    <dbReference type="NCBI Taxonomy" id="99883"/>
    <lineage>
        <taxon>Eukaryota</taxon>
        <taxon>Metazoa</taxon>
        <taxon>Chordata</taxon>
        <taxon>Craniata</taxon>
        <taxon>Vertebrata</taxon>
        <taxon>Euteleostomi</taxon>
        <taxon>Actinopterygii</taxon>
        <taxon>Neopterygii</taxon>
        <taxon>Teleostei</taxon>
        <taxon>Neoteleostei</taxon>
        <taxon>Acanthomorphata</taxon>
        <taxon>Eupercaria</taxon>
        <taxon>Tetraodontiformes</taxon>
        <taxon>Tetradontoidea</taxon>
        <taxon>Tetraodontidae</taxon>
        <taxon>Tetraodon</taxon>
    </lineage>
</organism>
<keyword evidence="6 10" id="KW-0808">Transferase</keyword>
<dbReference type="PROSITE" id="PS00975">
    <property type="entry name" value="NMT_1"/>
    <property type="match status" value="1"/>
</dbReference>
<accession>Q4TG67</accession>
<dbReference type="OrthoDB" id="60315at2759"/>
<feature type="region of interest" description="Disordered" evidence="12">
    <location>
        <begin position="180"/>
        <end position="199"/>
    </location>
</feature>
<comment type="function">
    <text evidence="10">Adds a myristoyl group to the N-terminal glycine residue of certain cellular proteins.</text>
</comment>
<comment type="catalytic activity">
    <reaction evidence="9 10">
        <text>N-terminal glycyl-[protein] + tetradecanoyl-CoA = N-tetradecanoylglycyl-[protein] + CoA + H(+)</text>
        <dbReference type="Rhea" id="RHEA:15521"/>
        <dbReference type="Rhea" id="RHEA-COMP:12666"/>
        <dbReference type="Rhea" id="RHEA-COMP:12667"/>
        <dbReference type="ChEBI" id="CHEBI:15378"/>
        <dbReference type="ChEBI" id="CHEBI:57287"/>
        <dbReference type="ChEBI" id="CHEBI:57385"/>
        <dbReference type="ChEBI" id="CHEBI:64723"/>
        <dbReference type="ChEBI" id="CHEBI:133050"/>
        <dbReference type="EC" id="2.3.1.97"/>
    </reaction>
</comment>
<keyword evidence="8 10" id="KW-0012">Acyltransferase</keyword>
<keyword evidence="5" id="KW-0597">Phosphoprotein</keyword>
<dbReference type="EMBL" id="CAAE01003878">
    <property type="protein sequence ID" value="CAF88115.1"/>
    <property type="molecule type" value="Genomic_DNA"/>
</dbReference>
<dbReference type="Pfam" id="PF02799">
    <property type="entry name" value="NMT_C"/>
    <property type="match status" value="1"/>
</dbReference>
<dbReference type="EC" id="2.3.1.97" evidence="10"/>
<evidence type="ECO:0000256" key="10">
    <source>
        <dbReference type="RuleBase" id="RU000586"/>
    </source>
</evidence>
<reference evidence="15" key="2">
    <citation type="submission" date="2004-02" db="EMBL/GenBank/DDBJ databases">
        <authorList>
            <consortium name="Genoscope"/>
            <consortium name="Whitehead Institute Centre for Genome Research"/>
        </authorList>
    </citation>
    <scope>NUCLEOTIDE SEQUENCE</scope>
</reference>
<evidence type="ECO:0000313" key="15">
    <source>
        <dbReference type="EMBL" id="CAF88115.1"/>
    </source>
</evidence>
<dbReference type="AlphaFoldDB" id="Q4TG67"/>
<dbReference type="GO" id="GO:0004379">
    <property type="term" value="F:glycylpeptide N-tetradecanoyltransferase activity"/>
    <property type="evidence" value="ECO:0007669"/>
    <property type="project" value="UniProtKB-EC"/>
</dbReference>
<evidence type="ECO:0000256" key="1">
    <source>
        <dbReference type="ARBA" id="ARBA00004170"/>
    </source>
</evidence>
<dbReference type="PANTHER" id="PTHR11377">
    <property type="entry name" value="N-MYRISTOYL TRANSFERASE"/>
    <property type="match status" value="1"/>
</dbReference>
<dbReference type="SUPFAM" id="SSF55729">
    <property type="entry name" value="Acyl-CoA N-acyltransferases (Nat)"/>
    <property type="match status" value="2"/>
</dbReference>
<comment type="caution">
    <text evidence="15">The sequence shown here is derived from an EMBL/GenBank/DDBJ whole genome shotgun (WGS) entry which is preliminary data.</text>
</comment>
<evidence type="ECO:0000256" key="7">
    <source>
        <dbReference type="ARBA" id="ARBA00023136"/>
    </source>
</evidence>
<dbReference type="InterPro" id="IPR016181">
    <property type="entry name" value="Acyl_CoA_acyltransferase"/>
</dbReference>
<feature type="domain" description="Glycylpeptide N-tetradecanoyltransferase C-terminal" evidence="14">
    <location>
        <begin position="149"/>
        <end position="248"/>
    </location>
</feature>
<dbReference type="InterPro" id="IPR022678">
    <property type="entry name" value="NMT_CS"/>
</dbReference>
<evidence type="ECO:0000256" key="6">
    <source>
        <dbReference type="ARBA" id="ARBA00022679"/>
    </source>
</evidence>
<comment type="similarity">
    <text evidence="3 11">Belongs to the NMT family.</text>
</comment>
<dbReference type="InterPro" id="IPR000903">
    <property type="entry name" value="NMT"/>
</dbReference>
<evidence type="ECO:0000256" key="4">
    <source>
        <dbReference type="ARBA" id="ARBA00022490"/>
    </source>
</evidence>
<dbReference type="InterPro" id="IPR022677">
    <property type="entry name" value="NMT_C"/>
</dbReference>
<dbReference type="GO" id="GO:0016020">
    <property type="term" value="C:membrane"/>
    <property type="evidence" value="ECO:0007669"/>
    <property type="project" value="UniProtKB-SubCell"/>
</dbReference>
<feature type="domain" description="Glycylpeptide N-tetradecanoyltransferase N-terminal" evidence="13">
    <location>
        <begin position="41"/>
        <end position="135"/>
    </location>
</feature>
<feature type="non-terminal residue" evidence="15">
    <location>
        <position position="333"/>
    </location>
</feature>
<keyword evidence="7" id="KW-0472">Membrane</keyword>
<keyword evidence="4" id="KW-0963">Cytoplasm</keyword>
<evidence type="ECO:0000259" key="13">
    <source>
        <dbReference type="Pfam" id="PF01233"/>
    </source>
</evidence>
<evidence type="ECO:0000256" key="9">
    <source>
        <dbReference type="ARBA" id="ARBA00048276"/>
    </source>
</evidence>